<feature type="region of interest" description="Disordered" evidence="3">
    <location>
        <begin position="364"/>
        <end position="439"/>
    </location>
</feature>
<dbReference type="PANTHER" id="PTHR35807">
    <property type="entry name" value="TRANSCRIPTIONAL REGULATOR REDD-RELATED"/>
    <property type="match status" value="1"/>
</dbReference>
<keyword evidence="2" id="KW-0804">Transcription</keyword>
<evidence type="ECO:0000259" key="5">
    <source>
        <dbReference type="PROSITE" id="PS51782"/>
    </source>
</evidence>
<keyword evidence="7" id="KW-1185">Reference proteome</keyword>
<feature type="transmembrane region" description="Helical" evidence="4">
    <location>
        <begin position="51"/>
        <end position="74"/>
    </location>
</feature>
<accession>A0A1C5GWJ2</accession>
<feature type="compositionally biased region" description="Low complexity" evidence="3">
    <location>
        <begin position="246"/>
        <end position="277"/>
    </location>
</feature>
<dbReference type="InterPro" id="IPR036388">
    <property type="entry name" value="WH-like_DNA-bd_sf"/>
</dbReference>
<dbReference type="SMART" id="SM01043">
    <property type="entry name" value="BTAD"/>
    <property type="match status" value="1"/>
</dbReference>
<dbReference type="GO" id="GO:0006355">
    <property type="term" value="P:regulation of DNA-templated transcription"/>
    <property type="evidence" value="ECO:0007669"/>
    <property type="project" value="InterPro"/>
</dbReference>
<dbReference type="Gene3D" id="1.10.10.10">
    <property type="entry name" value="Winged helix-like DNA-binding domain superfamily/Winged helix DNA-binding domain"/>
    <property type="match status" value="1"/>
</dbReference>
<evidence type="ECO:0000256" key="4">
    <source>
        <dbReference type="SAM" id="Phobius"/>
    </source>
</evidence>
<keyword evidence="1" id="KW-0805">Transcription regulation</keyword>
<dbReference type="Gene3D" id="3.10.350.10">
    <property type="entry name" value="LysM domain"/>
    <property type="match status" value="1"/>
</dbReference>
<sequence>MTPRTARTAAITTTLLLTTAVPVLLAATDTWAPQVPSPHAVRQWIARPLDARFVVALTATAAATLSLLLITVVLTHAYTTLGRRLHWAGHIRAPGPLQGITAAVLGATAVTTATTGTAHADAATTSSTPDLPSAAPNTAAPAAQDRGPAPSKEATPATYRVQRGDSLARIAARTLGDAGRWPEIFALNRGTHFPHVGGTLRDPNLIYPGWTLTLPTNTTPTPAPERSTDTTPPQHPDPDEPPAPAIPDATPSSAAPTHTPAPSVSPSSHTSAPSDTAQPTTQPETGDSDGRTQRPARGVSLPSGSWVNLGLALAITAAVALLWAHRQHRYVPRTPSTRAHPTDADPAPMPRVVDHIRRGLHHVTAQTDTPHIGEGQSADPDTNQRPPHAADAPHDHQPEHRDNDLDHPDSVTTSTAFTRDDPQSPPWPTAGLGLTGPGAAPAGRGFLTAAFATANTDHPDAPTHVIIPAATAASLLDTDPTDLPRTPRLTITATLDDALTILEAQALHRTRLLQHHDIDTITQLRATDAHDEPLPPVLLIANPTSRDTARTAALLSQGHHLDIHGLLLGTWPTGDTVTVATDGTTTPADNPTRHGPHPADIGRFAVLNPAETVALLTTLTETHASAPQAPAPTDAAPQPDASSTAHAATSTPHGVGLDDNSPLLPVTTPEPDEPTTGSTEPERRADRVTVTVLGKPAIIDADPQRHLRAKSMELLVYLAVRDGNASTEAILDDLLPDAPASKALHRLHTYISDLRAALRHHAGPGTYLTRNQHRYQLHPDRLDIDLWRMRAAIRTADTAGTHHERVKALRRAVETYQPLADGCDYEWLEPYRHTVQREALDAVAALLEELTEHPDQQATVCDTALPHHPYTEALYQHAMRAHARLGHPDTIRALRRTLTRRLAEIDTEPTDDTLTLADQLIADIRQPRRTPQSSNSEAPA</sequence>
<dbReference type="RefSeq" id="WP_157744892.1">
    <property type="nucleotide sequence ID" value="NZ_LT607753.1"/>
</dbReference>
<dbReference type="InterPro" id="IPR018392">
    <property type="entry name" value="LysM"/>
</dbReference>
<keyword evidence="4" id="KW-0812">Transmembrane</keyword>
<dbReference type="InterPro" id="IPR016032">
    <property type="entry name" value="Sig_transdc_resp-reg_C-effctor"/>
</dbReference>
<dbReference type="SUPFAM" id="SSF46894">
    <property type="entry name" value="C-terminal effector domain of the bipartite response regulators"/>
    <property type="match status" value="1"/>
</dbReference>
<feature type="compositionally biased region" description="Low complexity" evidence="3">
    <location>
        <begin position="579"/>
        <end position="588"/>
    </location>
</feature>
<dbReference type="Gene3D" id="1.25.40.10">
    <property type="entry name" value="Tetratricopeptide repeat domain"/>
    <property type="match status" value="1"/>
</dbReference>
<dbReference type="EMBL" id="LT607753">
    <property type="protein sequence ID" value="SCG38162.1"/>
    <property type="molecule type" value="Genomic_DNA"/>
</dbReference>
<evidence type="ECO:0000313" key="6">
    <source>
        <dbReference type="EMBL" id="SCG38162.1"/>
    </source>
</evidence>
<dbReference type="Pfam" id="PF03704">
    <property type="entry name" value="BTAD"/>
    <property type="match status" value="1"/>
</dbReference>
<feature type="compositionally biased region" description="Basic and acidic residues" evidence="3">
    <location>
        <begin position="391"/>
        <end position="409"/>
    </location>
</feature>
<name>A0A1C5GWJ2_9ACTN</name>
<feature type="region of interest" description="Disordered" evidence="3">
    <location>
        <begin position="579"/>
        <end position="598"/>
    </location>
</feature>
<dbReference type="AlphaFoldDB" id="A0A1C5GWJ2"/>
<evidence type="ECO:0000256" key="2">
    <source>
        <dbReference type="ARBA" id="ARBA00023163"/>
    </source>
</evidence>
<feature type="compositionally biased region" description="Low complexity" evidence="3">
    <location>
        <begin position="429"/>
        <end position="439"/>
    </location>
</feature>
<dbReference type="GO" id="GO:0003677">
    <property type="term" value="F:DNA binding"/>
    <property type="evidence" value="ECO:0007669"/>
    <property type="project" value="InterPro"/>
</dbReference>
<dbReference type="InterPro" id="IPR005158">
    <property type="entry name" value="BTAD"/>
</dbReference>
<reference evidence="7" key="1">
    <citation type="submission" date="2016-06" db="EMBL/GenBank/DDBJ databases">
        <authorList>
            <person name="Varghese N."/>
            <person name="Submissions Spin"/>
        </authorList>
    </citation>
    <scope>NUCLEOTIDE SEQUENCE [LARGE SCALE GENOMIC DNA]</scope>
    <source>
        <strain evidence="7">DSM 45161</strain>
    </source>
</reference>
<dbReference type="InterPro" id="IPR011990">
    <property type="entry name" value="TPR-like_helical_dom_sf"/>
</dbReference>
<keyword evidence="4" id="KW-0472">Membrane</keyword>
<feature type="region of interest" description="Disordered" evidence="3">
    <location>
        <begin position="623"/>
        <end position="687"/>
    </location>
</feature>
<dbReference type="OrthoDB" id="8444614at2"/>
<feature type="compositionally biased region" description="Low complexity" evidence="3">
    <location>
        <begin position="665"/>
        <end position="679"/>
    </location>
</feature>
<dbReference type="PROSITE" id="PS51782">
    <property type="entry name" value="LYSM"/>
    <property type="match status" value="1"/>
</dbReference>
<dbReference type="SMART" id="SM00257">
    <property type="entry name" value="LysM"/>
    <property type="match status" value="1"/>
</dbReference>
<dbReference type="InterPro" id="IPR036779">
    <property type="entry name" value="LysM_dom_sf"/>
</dbReference>
<keyword evidence="4" id="KW-1133">Transmembrane helix</keyword>
<evidence type="ECO:0000256" key="1">
    <source>
        <dbReference type="ARBA" id="ARBA00023015"/>
    </source>
</evidence>
<feature type="domain" description="LysM" evidence="5">
    <location>
        <begin position="157"/>
        <end position="214"/>
    </location>
</feature>
<dbReference type="InterPro" id="IPR051677">
    <property type="entry name" value="AfsR-DnrI-RedD_regulator"/>
</dbReference>
<dbReference type="PANTHER" id="PTHR35807:SF1">
    <property type="entry name" value="TRANSCRIPTIONAL REGULATOR REDD"/>
    <property type="match status" value="1"/>
</dbReference>
<feature type="compositionally biased region" description="Low complexity" evidence="3">
    <location>
        <begin position="132"/>
        <end position="143"/>
    </location>
</feature>
<dbReference type="CDD" id="cd00118">
    <property type="entry name" value="LysM"/>
    <property type="match status" value="1"/>
</dbReference>
<proteinExistence type="predicted"/>
<feature type="region of interest" description="Disordered" evidence="3">
    <location>
        <begin position="211"/>
        <end position="304"/>
    </location>
</feature>
<protein>
    <submittedName>
        <fullName evidence="6">LysM domain-containing protein</fullName>
    </submittedName>
</protein>
<organism evidence="6 7">
    <name type="scientific">Micromonospora coxensis</name>
    <dbReference type="NCBI Taxonomy" id="356852"/>
    <lineage>
        <taxon>Bacteria</taxon>
        <taxon>Bacillati</taxon>
        <taxon>Actinomycetota</taxon>
        <taxon>Actinomycetes</taxon>
        <taxon>Micromonosporales</taxon>
        <taxon>Micromonosporaceae</taxon>
        <taxon>Micromonospora</taxon>
    </lineage>
</organism>
<evidence type="ECO:0000313" key="7">
    <source>
        <dbReference type="Proteomes" id="UP000198215"/>
    </source>
</evidence>
<gene>
    <name evidence="6" type="ORF">GA0070614_0482</name>
</gene>
<evidence type="ECO:0000256" key="3">
    <source>
        <dbReference type="SAM" id="MobiDB-lite"/>
    </source>
</evidence>
<feature type="compositionally biased region" description="Low complexity" evidence="3">
    <location>
        <begin position="623"/>
        <end position="651"/>
    </location>
</feature>
<dbReference type="Pfam" id="PF01476">
    <property type="entry name" value="LysM"/>
    <property type="match status" value="1"/>
</dbReference>
<dbReference type="Proteomes" id="UP000198215">
    <property type="component" value="Chromosome I"/>
</dbReference>
<feature type="region of interest" description="Disordered" evidence="3">
    <location>
        <begin position="119"/>
        <end position="161"/>
    </location>
</feature>
<feature type="compositionally biased region" description="Low complexity" evidence="3">
    <location>
        <begin position="211"/>
        <end position="220"/>
    </location>
</feature>